<dbReference type="Proteomes" id="UP000267128">
    <property type="component" value="Unassembled WGS sequence"/>
</dbReference>
<accession>A0A3N0CQS6</accession>
<gene>
    <name evidence="1" type="ORF">EFK50_01810</name>
</gene>
<dbReference type="AlphaFoldDB" id="A0A3N0CQS6"/>
<comment type="caution">
    <text evidence="1">The sequence shown here is derived from an EMBL/GenBank/DDBJ whole genome shotgun (WGS) entry which is preliminary data.</text>
</comment>
<organism evidence="1 2">
    <name type="scientific">Nocardioides marmoriginsengisoli</name>
    <dbReference type="NCBI Taxonomy" id="661483"/>
    <lineage>
        <taxon>Bacteria</taxon>
        <taxon>Bacillati</taxon>
        <taxon>Actinomycetota</taxon>
        <taxon>Actinomycetes</taxon>
        <taxon>Propionibacteriales</taxon>
        <taxon>Nocardioidaceae</taxon>
        <taxon>Nocardioides</taxon>
    </lineage>
</organism>
<name>A0A3N0CQS6_9ACTN</name>
<evidence type="ECO:0000313" key="2">
    <source>
        <dbReference type="Proteomes" id="UP000267128"/>
    </source>
</evidence>
<sequence length="238" mass="24999">MTLPRSALLSLWLNACLDGTVGVDDFAVEVRAEDPQHLVLGWPGTDGPVRLEQLPSLVTGLGTSARLALPTAGDPLGLGGPPPFNAEAVEAGEAVLIGSQGLIPVLDARTVLWRSTPATPAPLLDPAEEGRQLRQVLLHATNELVRLDVASWSPEIPDLLMNLRHRPGLAVPGRTPPQAIETLERATLCLEIVELARTDDGGAISAHEVGARARCLTDLDVAARRAIVAVCSASLLAS</sequence>
<dbReference type="EMBL" id="RJSE01000002">
    <property type="protein sequence ID" value="RNL65805.1"/>
    <property type="molecule type" value="Genomic_DNA"/>
</dbReference>
<evidence type="ECO:0000313" key="1">
    <source>
        <dbReference type="EMBL" id="RNL65805.1"/>
    </source>
</evidence>
<dbReference type="OrthoDB" id="3524093at2"/>
<keyword evidence="2" id="KW-1185">Reference proteome</keyword>
<reference evidence="1 2" key="1">
    <citation type="submission" date="2018-11" db="EMBL/GenBank/DDBJ databases">
        <authorList>
            <person name="Li F."/>
        </authorList>
    </citation>
    <scope>NUCLEOTIDE SEQUENCE [LARGE SCALE GENOMIC DNA]</scope>
    <source>
        <strain evidence="1 2">Gsoil 097</strain>
    </source>
</reference>
<dbReference type="RefSeq" id="WP_123225844.1">
    <property type="nucleotide sequence ID" value="NZ_RJSE01000002.1"/>
</dbReference>
<proteinExistence type="predicted"/>
<protein>
    <submittedName>
        <fullName evidence="1">Uncharacterized protein</fullName>
    </submittedName>
</protein>